<dbReference type="InterPro" id="IPR000571">
    <property type="entry name" value="Znf_CCCH"/>
</dbReference>
<keyword evidence="3" id="KW-0863">Zinc-finger</keyword>
<keyword evidence="1 3" id="KW-0479">Metal-binding</keyword>
<dbReference type="PANTHER" id="PTHR45911">
    <property type="entry name" value="C2 DOMAIN-CONTAINING PROTEIN"/>
    <property type="match status" value="1"/>
</dbReference>
<feature type="compositionally biased region" description="Polar residues" evidence="4">
    <location>
        <begin position="1082"/>
        <end position="1093"/>
    </location>
</feature>
<evidence type="ECO:0000259" key="5">
    <source>
        <dbReference type="PROSITE" id="PS50004"/>
    </source>
</evidence>
<dbReference type="PROSITE" id="PS50103">
    <property type="entry name" value="ZF_C3H1"/>
    <property type="match status" value="1"/>
</dbReference>
<keyword evidence="8" id="KW-1185">Reference proteome</keyword>
<feature type="region of interest" description="Disordered" evidence="4">
    <location>
        <begin position="413"/>
        <end position="628"/>
    </location>
</feature>
<evidence type="ECO:0000256" key="1">
    <source>
        <dbReference type="ARBA" id="ARBA00022723"/>
    </source>
</evidence>
<dbReference type="Pfam" id="PF00168">
    <property type="entry name" value="C2"/>
    <property type="match status" value="2"/>
</dbReference>
<feature type="region of interest" description="Disordered" evidence="4">
    <location>
        <begin position="1080"/>
        <end position="1184"/>
    </location>
</feature>
<proteinExistence type="predicted"/>
<name>A0ABN9US22_9DINO</name>
<dbReference type="PANTHER" id="PTHR45911:SF4">
    <property type="entry name" value="MULTIPLE C2 AND TRANSMEMBRANE DOMAIN-CONTAINING PROTEIN"/>
    <property type="match status" value="1"/>
</dbReference>
<feature type="domain" description="C2" evidence="5">
    <location>
        <begin position="936"/>
        <end position="1058"/>
    </location>
</feature>
<feature type="compositionally biased region" description="Low complexity" evidence="4">
    <location>
        <begin position="604"/>
        <end position="616"/>
    </location>
</feature>
<evidence type="ECO:0000256" key="2">
    <source>
        <dbReference type="ARBA" id="ARBA00022837"/>
    </source>
</evidence>
<evidence type="ECO:0000313" key="7">
    <source>
        <dbReference type="EMBL" id="CAK0862825.1"/>
    </source>
</evidence>
<sequence>MGGGSSAMQVAFLGSSAMWVASLGFAAMFLASSAMWEAGPEAGAGAPTVRRPQRLPVAPLSDLPPPWPALDGALGWPAACGGGSPEAAARRRLPRPPDAHAGSPLLDARSPARARLPPPPPDAAAGGAGAAAAAAPAGSRTPPGGGGSGAPLRELERRLRQLEAQAQEPRGAGRLAEELSAQRASHQRLLEHTGRLAEGIAAAEARLRRAEEAAAARLARAEEPVGCRTPPRAAGRPLSEGSPSGGHAGCGTPPGEAERHPAGGSLSEWRRAGGSPSAAMPLTFAIRGIDASRLEEDGRLAEGVQAAFERAIGQASGGSVVRGSATVVPTSPSGATVRVAVCPPDGVRDAQTWAAAWLGASPGLKEQLAQEVQDLQEPAHEAASTTPSSRRHPPPSDLGQHASLAHGARRLFCLEGPSSEPPPPPWEPKPGGCGRPGSPGALRRAWPREPSDEPWEQAPAGQGRLPPPPWELAPRRLPPPPCGLPVASPARRHQGPSPRAPAPSAHEGQLAPRGPCAESAWGCPPDKAHVDHASRSSSTTASAWPRQWLEDGPWGGPAPQTFVDLSRGCSSTASAWPQRSSLEEAPRGGERPSGQPWGPRHPPAEAFGSGAAAGGPLPAGPGNGAGHAHGGLARTCQLLDSARSSAASMAGERQSLARMLDDMQNATMRLHWDRVPDAHGGAEHHAKPHTAAGPGRRAPPASCRVTVVAARGLRAADFSALGAASSDPYCVCEVPGHHDAKFQTKVIKKNTSPEWNHTARVADLTGKEDLVFTVYDWDRFSKDDLLGKVTLPASRFLPHGFDGELQLESAGQGVTAFLHVRIEVELDAGELDATGAEEKAHLEVQPSGATRGGAGREQQAESRGGEGPPAALAEGGHGHGGGPLLRRQDASDLLGAAPGPLGGAAEDGLVGADGPRRGGARLLGGPAGAGGPPGGGLGGLCAGARGAAGPAGPACFEVTVVSARGLRAADFSVFGSSSDPYVVCEVTGRPDAKFQTPVIKKSTSPEWNFTARVADLSGQEDLRFLVKDWDRVSSDDPLGHVALPAHKFFHEGFDGELLLEDAGKGITAFLRVRVVRAAKAEAQTSAEVQVQATRRNSQRSSRASSRGAAERRNSRRHSAASKRTPPPPPAEDASSPDEFTLGPPRGGGGHQSEWPAERPAEEPVPAPQLHGGGGGGPSPRAQAERLAASPLQLDGGGVPEAAAALGLSEPEQRPPKPQLGGGGGGLGALARGARAGAQVETFQAVVTEAREQGGDAPKKVGPPAAGMARALLKGLLESDVQAIRVEKARDESVARPCPAASPPIQFVRGETLPATLPFRRLDSSTTEYWRSLGLQGFFRAVRGRAGALRVLPRTCSSTPFAALVSGFCPYGDRCRDAHSPKELGPLFDWTRATVSFRACTRREGGAGARADVVMWAREAIYQAARQAAGDALREALPSLSGPERQRALEVTEQALRRAMFCHPGGQEPVAAVAVPQEAASATPQTGTPPCAAAA</sequence>
<feature type="region of interest" description="Disordered" evidence="4">
    <location>
        <begin position="226"/>
        <end position="274"/>
    </location>
</feature>
<feature type="domain" description="C3H1-type" evidence="6">
    <location>
        <begin position="1349"/>
        <end position="1381"/>
    </location>
</feature>
<feature type="domain" description="C2" evidence="5">
    <location>
        <begin position="684"/>
        <end position="809"/>
    </location>
</feature>
<dbReference type="EMBL" id="CAUYUJ010016199">
    <property type="protein sequence ID" value="CAK0862825.1"/>
    <property type="molecule type" value="Genomic_DNA"/>
</dbReference>
<feature type="region of interest" description="Disordered" evidence="4">
    <location>
        <begin position="371"/>
        <end position="401"/>
    </location>
</feature>
<dbReference type="PROSITE" id="PS50004">
    <property type="entry name" value="C2"/>
    <property type="match status" value="2"/>
</dbReference>
<keyword evidence="2" id="KW-0106">Calcium</keyword>
<feature type="compositionally biased region" description="Low complexity" evidence="4">
    <location>
        <begin position="130"/>
        <end position="142"/>
    </location>
</feature>
<protein>
    <submittedName>
        <fullName evidence="7">Uncharacterized protein</fullName>
    </submittedName>
</protein>
<dbReference type="SUPFAM" id="SSF49562">
    <property type="entry name" value="C2 domain (Calcium/lipid-binding domain, CaLB)"/>
    <property type="match status" value="2"/>
</dbReference>
<evidence type="ECO:0000256" key="4">
    <source>
        <dbReference type="SAM" id="MobiDB-lite"/>
    </source>
</evidence>
<dbReference type="InterPro" id="IPR035892">
    <property type="entry name" value="C2_domain_sf"/>
</dbReference>
<dbReference type="CDD" id="cd00030">
    <property type="entry name" value="C2"/>
    <property type="match status" value="2"/>
</dbReference>
<feature type="compositionally biased region" description="Pro residues" evidence="4">
    <location>
        <begin position="419"/>
        <end position="428"/>
    </location>
</feature>
<evidence type="ECO:0000256" key="3">
    <source>
        <dbReference type="PROSITE-ProRule" id="PRU00723"/>
    </source>
</evidence>
<dbReference type="Gene3D" id="2.60.40.150">
    <property type="entry name" value="C2 domain"/>
    <property type="match status" value="2"/>
</dbReference>
<dbReference type="InterPro" id="IPR000008">
    <property type="entry name" value="C2_dom"/>
</dbReference>
<dbReference type="Proteomes" id="UP001189429">
    <property type="component" value="Unassembled WGS sequence"/>
</dbReference>
<organism evidence="7 8">
    <name type="scientific">Prorocentrum cordatum</name>
    <dbReference type="NCBI Taxonomy" id="2364126"/>
    <lineage>
        <taxon>Eukaryota</taxon>
        <taxon>Sar</taxon>
        <taxon>Alveolata</taxon>
        <taxon>Dinophyceae</taxon>
        <taxon>Prorocentrales</taxon>
        <taxon>Prorocentraceae</taxon>
        <taxon>Prorocentrum</taxon>
    </lineage>
</organism>
<feature type="compositionally biased region" description="Pro residues" evidence="4">
    <location>
        <begin position="465"/>
        <end position="483"/>
    </location>
</feature>
<dbReference type="SMART" id="SM00239">
    <property type="entry name" value="C2"/>
    <property type="match status" value="2"/>
</dbReference>
<evidence type="ECO:0000313" key="8">
    <source>
        <dbReference type="Proteomes" id="UP001189429"/>
    </source>
</evidence>
<feature type="compositionally biased region" description="Polar residues" evidence="4">
    <location>
        <begin position="568"/>
        <end position="580"/>
    </location>
</feature>
<feature type="compositionally biased region" description="Basic and acidic residues" evidence="4">
    <location>
        <begin position="581"/>
        <end position="590"/>
    </location>
</feature>
<gene>
    <name evidence="7" type="ORF">PCOR1329_LOCUS51143</name>
</gene>
<feature type="region of interest" description="Disordered" evidence="4">
    <location>
        <begin position="677"/>
        <end position="699"/>
    </location>
</feature>
<feature type="compositionally biased region" description="Low complexity" evidence="4">
    <location>
        <begin position="104"/>
        <end position="115"/>
    </location>
</feature>
<feature type="region of interest" description="Disordered" evidence="4">
    <location>
        <begin position="81"/>
        <end position="151"/>
    </location>
</feature>
<accession>A0ABN9US22</accession>
<feature type="region of interest" description="Disordered" evidence="4">
    <location>
        <begin position="836"/>
        <end position="887"/>
    </location>
</feature>
<feature type="compositionally biased region" description="Low complexity" evidence="4">
    <location>
        <begin position="1094"/>
        <end position="1107"/>
    </location>
</feature>
<keyword evidence="3" id="KW-0862">Zinc</keyword>
<comment type="caution">
    <text evidence="7">The sequence shown here is derived from an EMBL/GenBank/DDBJ whole genome shotgun (WGS) entry which is preliminary data.</text>
</comment>
<evidence type="ECO:0000259" key="6">
    <source>
        <dbReference type="PROSITE" id="PS50103"/>
    </source>
</evidence>
<reference evidence="7" key="1">
    <citation type="submission" date="2023-10" db="EMBL/GenBank/DDBJ databases">
        <authorList>
            <person name="Chen Y."/>
            <person name="Shah S."/>
            <person name="Dougan E. K."/>
            <person name="Thang M."/>
            <person name="Chan C."/>
        </authorList>
    </citation>
    <scope>NUCLEOTIDE SEQUENCE [LARGE SCALE GENOMIC DNA]</scope>
</reference>
<feature type="zinc finger region" description="C3H1-type" evidence="3">
    <location>
        <begin position="1349"/>
        <end position="1381"/>
    </location>
</feature>